<dbReference type="RefSeq" id="WP_212219509.1">
    <property type="nucleotide sequence ID" value="NZ_JAGUCO010000030.1"/>
</dbReference>
<feature type="domain" description="Glycosyl transferase family 1" evidence="2">
    <location>
        <begin position="180"/>
        <end position="356"/>
    </location>
</feature>
<dbReference type="EMBL" id="JAGUCO010000030">
    <property type="protein sequence ID" value="MBS2100851.1"/>
    <property type="molecule type" value="Genomic_DNA"/>
</dbReference>
<dbReference type="Proteomes" id="UP000708576">
    <property type="component" value="Unassembled WGS sequence"/>
</dbReference>
<dbReference type="Pfam" id="PF00534">
    <property type="entry name" value="Glycos_transf_1"/>
    <property type="match status" value="1"/>
</dbReference>
<evidence type="ECO:0000313" key="3">
    <source>
        <dbReference type="EMBL" id="MBS2100851.1"/>
    </source>
</evidence>
<sequence length="772" mass="88016">MKIAFIGTYPPRECGIGTFTNDLFNSMVNNPDNENDSNEGFVIALSDFPNEYEYPDEVKGIISQNRQEDYLQAVKLINLSGADLCILEHEFGIFGGQSGVYILPLLYRLEVPLIVTLHTILKTPSYNEKAVLQEICKMASKIVVMSHKAIEFLVEIYQVPADKIEFIDHGVPNLQFDSQISRKELKIDAKKVLMTFGFVGRNKGIETVIKALPKIIEKHPNVIYMVLGKTHPNVVRHSGEEYRIFLMRLVKNLKLENNVVFLNEFLDVKDLFKYLSATDIYITPYLNEAQITSGTLSYAVGVGSAVVSTPYWHAEELLADGRGQLFNFNDAEELSSIIIELFDHPEQLNLLKAKARAYGQKITWPKIGEKYLKVAHQTLTKKVEKTATKDTILDLLILPPFSMAHINRLTDDTGIIQHAKFGIPNLKEGYCLDDNARALLMVLMAHKQIKDSRALELSPVYLSYIHYMQNKDGTFKNFLSFSRHYLDEIGSEDSFGRTIWALGYLLGNAPNDAYYQTGREVFFNAAPNFENLKSIRSIANTMIGVCYYLKSNPSDDSMTERLRNMAHKLIKLYDENETTDWHWFESLLAYDNGILPLALLHSAEILNEDKVLEVAINSMQFLTAHTLNENYLSVIGNEKWYKKDGERSVFAQQPIDAMAMVLMYHQAFIVTKDKEYLSKLYISFLWFLGENDLRMSLYDFETNGCCDGFESYGVNRNQGAESSLAYLISHLTVLQAYEEFHTIDIKSNEENPDVRDDGQLPQSPKRAWQSNS</sequence>
<dbReference type="InterPro" id="IPR008928">
    <property type="entry name" value="6-hairpin_glycosidase_sf"/>
</dbReference>
<gene>
    <name evidence="3" type="ORF">KEM10_21370</name>
</gene>
<dbReference type="CDD" id="cd03822">
    <property type="entry name" value="GT4_mannosyltransferase-like"/>
    <property type="match status" value="1"/>
</dbReference>
<dbReference type="PANTHER" id="PTHR12526:SF572">
    <property type="entry name" value="BLL5144 PROTEIN"/>
    <property type="match status" value="1"/>
</dbReference>
<dbReference type="PANTHER" id="PTHR12526">
    <property type="entry name" value="GLYCOSYLTRANSFERASE"/>
    <property type="match status" value="1"/>
</dbReference>
<comment type="caution">
    <text evidence="3">The sequence shown here is derived from an EMBL/GenBank/DDBJ whole genome shotgun (WGS) entry which is preliminary data.</text>
</comment>
<reference evidence="3 4" key="1">
    <citation type="journal article" date="2015" name="Int. J. Syst. Evol. Microbiol.">
        <title>Carboxylicivirga linearis sp. nov., isolated from a sea cucumber culture pond.</title>
        <authorList>
            <person name="Wang F.Q."/>
            <person name="Zhou Y.X."/>
            <person name="Lin X.Z."/>
            <person name="Chen G.J."/>
            <person name="Du Z.J."/>
        </authorList>
    </citation>
    <scope>NUCLEOTIDE SEQUENCE [LARGE SCALE GENOMIC DNA]</scope>
    <source>
        <strain evidence="3 4">FB218</strain>
    </source>
</reference>
<feature type="region of interest" description="Disordered" evidence="1">
    <location>
        <begin position="747"/>
        <end position="772"/>
    </location>
</feature>
<dbReference type="Gene3D" id="3.40.50.2000">
    <property type="entry name" value="Glycogen Phosphorylase B"/>
    <property type="match status" value="2"/>
</dbReference>
<proteinExistence type="predicted"/>
<evidence type="ECO:0000256" key="1">
    <source>
        <dbReference type="SAM" id="MobiDB-lite"/>
    </source>
</evidence>
<keyword evidence="4" id="KW-1185">Reference proteome</keyword>
<evidence type="ECO:0000259" key="2">
    <source>
        <dbReference type="Pfam" id="PF00534"/>
    </source>
</evidence>
<name>A0ABS5K122_9BACT</name>
<dbReference type="SUPFAM" id="SSF53756">
    <property type="entry name" value="UDP-Glycosyltransferase/glycogen phosphorylase"/>
    <property type="match status" value="1"/>
</dbReference>
<protein>
    <submittedName>
        <fullName evidence="3">Glycosyltransferase family 4 protein</fullName>
    </submittedName>
</protein>
<organism evidence="3 4">
    <name type="scientific">Carboxylicivirga linearis</name>
    <dbReference type="NCBI Taxonomy" id="1628157"/>
    <lineage>
        <taxon>Bacteria</taxon>
        <taxon>Pseudomonadati</taxon>
        <taxon>Bacteroidota</taxon>
        <taxon>Bacteroidia</taxon>
        <taxon>Marinilabiliales</taxon>
        <taxon>Marinilabiliaceae</taxon>
        <taxon>Carboxylicivirga</taxon>
    </lineage>
</organism>
<dbReference type="SUPFAM" id="SSF48208">
    <property type="entry name" value="Six-hairpin glycosidases"/>
    <property type="match status" value="1"/>
</dbReference>
<feature type="compositionally biased region" description="Basic and acidic residues" evidence="1">
    <location>
        <begin position="747"/>
        <end position="758"/>
    </location>
</feature>
<dbReference type="InterPro" id="IPR001296">
    <property type="entry name" value="Glyco_trans_1"/>
</dbReference>
<evidence type="ECO:0000313" key="4">
    <source>
        <dbReference type="Proteomes" id="UP000708576"/>
    </source>
</evidence>
<accession>A0ABS5K122</accession>